<dbReference type="PROSITE" id="PS51257">
    <property type="entry name" value="PROKAR_LIPOPROTEIN"/>
    <property type="match status" value="1"/>
</dbReference>
<evidence type="ECO:0000313" key="1">
    <source>
        <dbReference type="EMBL" id="RDX55984.1"/>
    </source>
</evidence>
<evidence type="ECO:0000313" key="2">
    <source>
        <dbReference type="Proteomes" id="UP000256964"/>
    </source>
</evidence>
<gene>
    <name evidence="1" type="ORF">OH76DRAFT_1396328</name>
</gene>
<dbReference type="AlphaFoldDB" id="A0A371DU01"/>
<sequence>MVVRGQSVANIEIWIPRIRSCAVISTWLTACYTQGMTFRPRHPLVYTVVPMYYSIGPVENIFLHPYDFMRFLLLAAKVSSVVVTLHDFVRSNRSQDRHV</sequence>
<accession>A0A371DU01</accession>
<dbReference type="EMBL" id="KZ857381">
    <property type="protein sequence ID" value="RDX55984.1"/>
    <property type="molecule type" value="Genomic_DNA"/>
</dbReference>
<keyword evidence="2" id="KW-1185">Reference proteome</keyword>
<reference evidence="1 2" key="1">
    <citation type="journal article" date="2018" name="Biotechnol. Biofuels">
        <title>Integrative visual omics of the white-rot fungus Polyporus brumalis exposes the biotechnological potential of its oxidative enzymes for delignifying raw plant biomass.</title>
        <authorList>
            <person name="Miyauchi S."/>
            <person name="Rancon A."/>
            <person name="Drula E."/>
            <person name="Hage H."/>
            <person name="Chaduli D."/>
            <person name="Favel A."/>
            <person name="Grisel S."/>
            <person name="Henrissat B."/>
            <person name="Herpoel-Gimbert I."/>
            <person name="Ruiz-Duenas F.J."/>
            <person name="Chevret D."/>
            <person name="Hainaut M."/>
            <person name="Lin J."/>
            <person name="Wang M."/>
            <person name="Pangilinan J."/>
            <person name="Lipzen A."/>
            <person name="Lesage-Meessen L."/>
            <person name="Navarro D."/>
            <person name="Riley R."/>
            <person name="Grigoriev I.V."/>
            <person name="Zhou S."/>
            <person name="Raouche S."/>
            <person name="Rosso M.N."/>
        </authorList>
    </citation>
    <scope>NUCLEOTIDE SEQUENCE [LARGE SCALE GENOMIC DNA]</scope>
    <source>
        <strain evidence="1 2">BRFM 1820</strain>
    </source>
</reference>
<proteinExistence type="predicted"/>
<name>A0A371DU01_9APHY</name>
<dbReference type="Proteomes" id="UP000256964">
    <property type="component" value="Unassembled WGS sequence"/>
</dbReference>
<protein>
    <submittedName>
        <fullName evidence="1">Uncharacterized protein</fullName>
    </submittedName>
</protein>
<organism evidence="1 2">
    <name type="scientific">Lentinus brumalis</name>
    <dbReference type="NCBI Taxonomy" id="2498619"/>
    <lineage>
        <taxon>Eukaryota</taxon>
        <taxon>Fungi</taxon>
        <taxon>Dikarya</taxon>
        <taxon>Basidiomycota</taxon>
        <taxon>Agaricomycotina</taxon>
        <taxon>Agaricomycetes</taxon>
        <taxon>Polyporales</taxon>
        <taxon>Polyporaceae</taxon>
        <taxon>Lentinus</taxon>
    </lineage>
</organism>